<dbReference type="RefSeq" id="WP_184788916.1">
    <property type="nucleotide sequence ID" value="NZ_BONT01000046.1"/>
</dbReference>
<name>A0A841FMD6_9ACTN</name>
<gene>
    <name evidence="2" type="ORF">HNR73_003941</name>
</gene>
<protein>
    <recommendedName>
        <fullName evidence="1">DUF218 domain-containing protein</fullName>
    </recommendedName>
</protein>
<dbReference type="InterPro" id="IPR014729">
    <property type="entry name" value="Rossmann-like_a/b/a_fold"/>
</dbReference>
<comment type="caution">
    <text evidence="2">The sequence shown here is derived from an EMBL/GenBank/DDBJ whole genome shotgun (WGS) entry which is preliminary data.</text>
</comment>
<dbReference type="Proteomes" id="UP000548476">
    <property type="component" value="Unassembled WGS sequence"/>
</dbReference>
<evidence type="ECO:0000313" key="3">
    <source>
        <dbReference type="Proteomes" id="UP000548476"/>
    </source>
</evidence>
<feature type="domain" description="DUF218" evidence="1">
    <location>
        <begin position="31"/>
        <end position="139"/>
    </location>
</feature>
<evidence type="ECO:0000259" key="1">
    <source>
        <dbReference type="Pfam" id="PF02698"/>
    </source>
</evidence>
<evidence type="ECO:0000313" key="2">
    <source>
        <dbReference type="EMBL" id="MBB6036073.1"/>
    </source>
</evidence>
<reference evidence="2 3" key="1">
    <citation type="submission" date="2020-08" db="EMBL/GenBank/DDBJ databases">
        <title>Genomic Encyclopedia of Type Strains, Phase IV (KMG-IV): sequencing the most valuable type-strain genomes for metagenomic binning, comparative biology and taxonomic classification.</title>
        <authorList>
            <person name="Goeker M."/>
        </authorList>
    </citation>
    <scope>NUCLEOTIDE SEQUENCE [LARGE SCALE GENOMIC DNA]</scope>
    <source>
        <strain evidence="2 3">YIM 65646</strain>
    </source>
</reference>
<dbReference type="EMBL" id="JACHGT010000008">
    <property type="protein sequence ID" value="MBB6036073.1"/>
    <property type="molecule type" value="Genomic_DNA"/>
</dbReference>
<dbReference type="Pfam" id="PF02698">
    <property type="entry name" value="DUF218"/>
    <property type="match status" value="1"/>
</dbReference>
<sequence>MTTDDLGLAQVVTMTAYVDVHVPPPEDLPVAVFVFGTKQIRPVEIAAGRHLRGAAPLVIVTGGVNRHDGRVEGPWMRDELIARGVAASAIRVEETSANTEENVRNALAHIGEAIDGGLRLAAVSKWYHRRAIHALATHAPGIEAFYGIGYEPGYGGTPITRGTWPDHSDGRPRVVREFGECRRRVADGEWREVAVEGGAWRALRASPASPTG</sequence>
<dbReference type="AlphaFoldDB" id="A0A841FMD6"/>
<dbReference type="Gene3D" id="3.40.50.620">
    <property type="entry name" value="HUPs"/>
    <property type="match status" value="1"/>
</dbReference>
<proteinExistence type="predicted"/>
<dbReference type="CDD" id="cd06259">
    <property type="entry name" value="YdcF-like"/>
    <property type="match status" value="1"/>
</dbReference>
<keyword evidence="3" id="KW-1185">Reference proteome</keyword>
<accession>A0A841FMD6</accession>
<organism evidence="2 3">
    <name type="scientific">Phytomonospora endophytica</name>
    <dbReference type="NCBI Taxonomy" id="714109"/>
    <lineage>
        <taxon>Bacteria</taxon>
        <taxon>Bacillati</taxon>
        <taxon>Actinomycetota</taxon>
        <taxon>Actinomycetes</taxon>
        <taxon>Micromonosporales</taxon>
        <taxon>Micromonosporaceae</taxon>
        <taxon>Phytomonospora</taxon>
    </lineage>
</organism>
<dbReference type="InterPro" id="IPR003848">
    <property type="entry name" value="DUF218"/>
</dbReference>